<feature type="binding site" evidence="6">
    <location>
        <begin position="118"/>
        <end position="121"/>
    </location>
    <ligand>
        <name>GTP</name>
        <dbReference type="ChEBI" id="CHEBI:37565"/>
    </ligand>
</feature>
<dbReference type="Pfam" id="PF01926">
    <property type="entry name" value="MMR_HSR1"/>
    <property type="match status" value="1"/>
</dbReference>
<dbReference type="Pfam" id="PF07650">
    <property type="entry name" value="KH_2"/>
    <property type="match status" value="1"/>
</dbReference>
<dbReference type="CDD" id="cd04163">
    <property type="entry name" value="Era"/>
    <property type="match status" value="1"/>
</dbReference>
<dbReference type="SUPFAM" id="SSF54814">
    <property type="entry name" value="Prokaryotic type KH domain (KH-domain type II)"/>
    <property type="match status" value="1"/>
</dbReference>
<evidence type="ECO:0000256" key="7">
    <source>
        <dbReference type="PROSITE-ProRule" id="PRU01050"/>
    </source>
</evidence>
<evidence type="ECO:0000256" key="5">
    <source>
        <dbReference type="ARBA" id="ARBA00023134"/>
    </source>
</evidence>
<keyword evidence="5 6" id="KW-0342">GTP-binding</keyword>
<name>A0A858U118_9MOLU</name>
<keyword evidence="12" id="KW-1185">Reference proteome</keyword>
<dbReference type="GO" id="GO:0043024">
    <property type="term" value="F:ribosomal small subunit binding"/>
    <property type="evidence" value="ECO:0007669"/>
    <property type="project" value="TreeGrafter"/>
</dbReference>
<protein>
    <recommendedName>
        <fullName evidence="2 6">GTPase Era</fullName>
    </recommendedName>
</protein>
<dbReference type="EMBL" id="CP051481">
    <property type="protein sequence ID" value="QJG66794.1"/>
    <property type="molecule type" value="Genomic_DNA"/>
</dbReference>
<dbReference type="PROSITE" id="PS51713">
    <property type="entry name" value="G_ERA"/>
    <property type="match status" value="1"/>
</dbReference>
<dbReference type="GO" id="GO:0005886">
    <property type="term" value="C:plasma membrane"/>
    <property type="evidence" value="ECO:0007669"/>
    <property type="project" value="UniProtKB-SubCell"/>
</dbReference>
<dbReference type="NCBIfam" id="TIGR00436">
    <property type="entry name" value="era"/>
    <property type="match status" value="1"/>
</dbReference>
<accession>A0A858U118</accession>
<dbReference type="CDD" id="cd22534">
    <property type="entry name" value="KH-II_Era"/>
    <property type="match status" value="1"/>
</dbReference>
<comment type="subcellular location">
    <subcellularLocation>
        <location evidence="6">Cytoplasm</location>
    </subcellularLocation>
    <subcellularLocation>
        <location evidence="6">Cell membrane</location>
        <topology evidence="6">Peripheral membrane protein</topology>
    </subcellularLocation>
</comment>
<dbReference type="InterPro" id="IPR015946">
    <property type="entry name" value="KH_dom-like_a/b"/>
</dbReference>
<feature type="binding site" evidence="6">
    <location>
        <begin position="57"/>
        <end position="61"/>
    </location>
    <ligand>
        <name>GTP</name>
        <dbReference type="ChEBI" id="CHEBI:37565"/>
    </ligand>
</feature>
<dbReference type="AlphaFoldDB" id="A0A858U118"/>
<keyword evidence="3 6" id="KW-0547">Nucleotide-binding</keyword>
<evidence type="ECO:0000256" key="1">
    <source>
        <dbReference type="ARBA" id="ARBA00007921"/>
    </source>
</evidence>
<dbReference type="PANTHER" id="PTHR42698:SF1">
    <property type="entry name" value="GTPASE ERA, MITOCHONDRIAL"/>
    <property type="match status" value="1"/>
</dbReference>
<keyword evidence="6" id="KW-0699">rRNA-binding</keyword>
<evidence type="ECO:0000256" key="2">
    <source>
        <dbReference type="ARBA" id="ARBA00020484"/>
    </source>
</evidence>
<evidence type="ECO:0000256" key="6">
    <source>
        <dbReference type="HAMAP-Rule" id="MF_00367"/>
    </source>
</evidence>
<dbReference type="GO" id="GO:0003924">
    <property type="term" value="F:GTPase activity"/>
    <property type="evidence" value="ECO:0007669"/>
    <property type="project" value="UniProtKB-UniRule"/>
</dbReference>
<feature type="region of interest" description="G2" evidence="7">
    <location>
        <begin position="36"/>
        <end position="40"/>
    </location>
</feature>
<keyword evidence="6" id="KW-0963">Cytoplasm</keyword>
<dbReference type="InterPro" id="IPR004044">
    <property type="entry name" value="KH_dom_type_2"/>
</dbReference>
<dbReference type="HAMAP" id="MF_00367">
    <property type="entry name" value="GTPase_Era"/>
    <property type="match status" value="1"/>
</dbReference>
<dbReference type="Gene3D" id="3.30.300.20">
    <property type="match status" value="1"/>
</dbReference>
<dbReference type="GO" id="GO:0005525">
    <property type="term" value="F:GTP binding"/>
    <property type="evidence" value="ECO:0007669"/>
    <property type="project" value="UniProtKB-UniRule"/>
</dbReference>
<dbReference type="GO" id="GO:0005829">
    <property type="term" value="C:cytosol"/>
    <property type="evidence" value="ECO:0007669"/>
    <property type="project" value="TreeGrafter"/>
</dbReference>
<reference evidence="11 12" key="1">
    <citation type="submission" date="2020-04" db="EMBL/GenBank/DDBJ databases">
        <title>Novel Mycoplasma species detected in Phocoena phocoena (harbor porpoise) from the USA.</title>
        <authorList>
            <person name="Volokhov D.V."/>
        </authorList>
    </citation>
    <scope>NUCLEOTIDE SEQUENCE [LARGE SCALE GENOMIC DNA]</scope>
    <source>
        <strain evidence="11 12">Phocoena C-264-GEN</strain>
    </source>
</reference>
<keyword evidence="6" id="KW-1003">Cell membrane</keyword>
<dbReference type="NCBIfam" id="TIGR00231">
    <property type="entry name" value="small_GTP"/>
    <property type="match status" value="1"/>
</dbReference>
<evidence type="ECO:0000259" key="10">
    <source>
        <dbReference type="PROSITE" id="PS51713"/>
    </source>
</evidence>
<proteinExistence type="inferred from homology"/>
<comment type="subunit">
    <text evidence="6">Monomer.</text>
</comment>
<comment type="similarity">
    <text evidence="1 6 7 8">Belongs to the TRAFAC class TrmE-Era-EngA-EngB-Septin-like GTPase superfamily. Era GTPase family.</text>
</comment>
<evidence type="ECO:0000313" key="11">
    <source>
        <dbReference type="EMBL" id="QJG66794.1"/>
    </source>
</evidence>
<evidence type="ECO:0000313" key="12">
    <source>
        <dbReference type="Proteomes" id="UP000501060"/>
    </source>
</evidence>
<keyword evidence="6" id="KW-0472">Membrane</keyword>
<dbReference type="SUPFAM" id="SSF52540">
    <property type="entry name" value="P-loop containing nucleoside triphosphate hydrolases"/>
    <property type="match status" value="1"/>
</dbReference>
<dbReference type="GO" id="GO:0000028">
    <property type="term" value="P:ribosomal small subunit assembly"/>
    <property type="evidence" value="ECO:0007669"/>
    <property type="project" value="TreeGrafter"/>
</dbReference>
<organism evidence="11 12">
    <name type="scientific">Mycoplasma phocoenae</name>
    <dbReference type="NCBI Taxonomy" id="754517"/>
    <lineage>
        <taxon>Bacteria</taxon>
        <taxon>Bacillati</taxon>
        <taxon>Mycoplasmatota</taxon>
        <taxon>Mollicutes</taxon>
        <taxon>Mycoplasmataceae</taxon>
        <taxon>Mycoplasma</taxon>
    </lineage>
</organism>
<dbReference type="RefSeq" id="WP_169604845.1">
    <property type="nucleotide sequence ID" value="NZ_CP051481.1"/>
</dbReference>
<keyword evidence="4 6" id="KW-0694">RNA-binding</keyword>
<evidence type="ECO:0000256" key="4">
    <source>
        <dbReference type="ARBA" id="ARBA00022884"/>
    </source>
</evidence>
<dbReference type="PANTHER" id="PTHR42698">
    <property type="entry name" value="GTPASE ERA"/>
    <property type="match status" value="1"/>
</dbReference>
<dbReference type="Proteomes" id="UP000501060">
    <property type="component" value="Chromosome"/>
</dbReference>
<feature type="region of interest" description="G5" evidence="7">
    <location>
        <begin position="145"/>
        <end position="147"/>
    </location>
</feature>
<dbReference type="PROSITE" id="PS50823">
    <property type="entry name" value="KH_TYPE_2"/>
    <property type="match status" value="1"/>
</dbReference>
<feature type="region of interest" description="G3" evidence="7">
    <location>
        <begin position="57"/>
        <end position="60"/>
    </location>
</feature>
<sequence>MKVCTIAIIGRPNVGKSTLLNKLIDYDLAIVTNVAQTTRDQIKGIYSDSKYQLIFTDTPGIHKAPSIFNERLNTAALNALDDADLILFLQPANEEIWRGDKFIIEKLKSYKNKIAVITKMDLSNREDAGIRANELKALGFQSVLGVGMNYDSTYTDLLNLIKHEYADKNDDSEPLYDPDYYTDVSMRFMVKETIREVAILNLREELPHSIAVTVDEFTEPGEGMPFTIKATIHVKRESQKGILVGTKGSMIKKISMNARQKLMAQFDNKIHLEVRVKVNKNWVDNPEQLKWLGY</sequence>
<gene>
    <name evidence="6" type="primary">era</name>
    <name evidence="11" type="ORF">HGG69_00400</name>
</gene>
<evidence type="ECO:0000256" key="8">
    <source>
        <dbReference type="RuleBase" id="RU003761"/>
    </source>
</evidence>
<dbReference type="GO" id="GO:0070181">
    <property type="term" value="F:small ribosomal subunit rRNA binding"/>
    <property type="evidence" value="ECO:0007669"/>
    <property type="project" value="UniProtKB-UniRule"/>
</dbReference>
<evidence type="ECO:0000259" key="9">
    <source>
        <dbReference type="PROSITE" id="PS50823"/>
    </source>
</evidence>
<feature type="region of interest" description="G4" evidence="7">
    <location>
        <begin position="118"/>
        <end position="121"/>
    </location>
</feature>
<feature type="region of interest" description="G1" evidence="7">
    <location>
        <begin position="10"/>
        <end position="17"/>
    </location>
</feature>
<dbReference type="KEGG" id="mphe:HGG69_00400"/>
<feature type="domain" description="KH type-2" evidence="9">
    <location>
        <begin position="202"/>
        <end position="280"/>
    </location>
</feature>
<dbReference type="InterPro" id="IPR006073">
    <property type="entry name" value="GTP-bd"/>
</dbReference>
<comment type="function">
    <text evidence="6">An essential GTPase that binds both GDP and GTP, with rapid nucleotide exchange. Plays a role in 16S rRNA processing and 30S ribosomal subunit biogenesis and possibly also in cell cycle regulation and energy metabolism.</text>
</comment>
<dbReference type="InterPro" id="IPR009019">
    <property type="entry name" value="KH_sf_prok-type"/>
</dbReference>
<feature type="binding site" evidence="6">
    <location>
        <begin position="10"/>
        <end position="17"/>
    </location>
    <ligand>
        <name>GTP</name>
        <dbReference type="ChEBI" id="CHEBI:37565"/>
    </ligand>
</feature>
<dbReference type="NCBIfam" id="NF000908">
    <property type="entry name" value="PRK00089.1"/>
    <property type="match status" value="1"/>
</dbReference>
<dbReference type="InterPro" id="IPR005662">
    <property type="entry name" value="GTPase_Era-like"/>
</dbReference>
<evidence type="ECO:0000256" key="3">
    <source>
        <dbReference type="ARBA" id="ARBA00022741"/>
    </source>
</evidence>
<dbReference type="InterPro" id="IPR030388">
    <property type="entry name" value="G_ERA_dom"/>
</dbReference>
<dbReference type="InterPro" id="IPR005225">
    <property type="entry name" value="Small_GTP-bd"/>
</dbReference>
<feature type="domain" description="Era-type G" evidence="10">
    <location>
        <begin position="2"/>
        <end position="168"/>
    </location>
</feature>
<keyword evidence="6" id="KW-0690">Ribosome biogenesis</keyword>
<dbReference type="InterPro" id="IPR027417">
    <property type="entry name" value="P-loop_NTPase"/>
</dbReference>
<dbReference type="Gene3D" id="3.40.50.300">
    <property type="entry name" value="P-loop containing nucleotide triphosphate hydrolases"/>
    <property type="match status" value="1"/>
</dbReference>